<dbReference type="Gene3D" id="3.30.565.10">
    <property type="entry name" value="Histidine kinase-like ATPase, C-terminal domain"/>
    <property type="match status" value="1"/>
</dbReference>
<dbReference type="PRINTS" id="PR00344">
    <property type="entry name" value="BCTRLSENSOR"/>
</dbReference>
<evidence type="ECO:0000313" key="6">
    <source>
        <dbReference type="Proteomes" id="UP000006055"/>
    </source>
</evidence>
<dbReference type="InterPro" id="IPR036097">
    <property type="entry name" value="HisK_dim/P_sf"/>
</dbReference>
<keyword evidence="3" id="KW-0597">Phosphoprotein</keyword>
<dbReference type="Gene3D" id="1.10.287.130">
    <property type="match status" value="1"/>
</dbReference>
<protein>
    <recommendedName>
        <fullName evidence="2">histidine kinase</fullName>
        <ecNumber evidence="2">2.7.13.3</ecNumber>
    </recommendedName>
</protein>
<organism evidence="5 6">
    <name type="scientific">Desulfomonile tiedjei (strain ATCC 49306 / DSM 6799 / DCB-1)</name>
    <dbReference type="NCBI Taxonomy" id="706587"/>
    <lineage>
        <taxon>Bacteria</taxon>
        <taxon>Pseudomonadati</taxon>
        <taxon>Thermodesulfobacteriota</taxon>
        <taxon>Desulfomonilia</taxon>
        <taxon>Desulfomonilales</taxon>
        <taxon>Desulfomonilaceae</taxon>
        <taxon>Desulfomonile</taxon>
    </lineage>
</organism>
<comment type="catalytic activity">
    <reaction evidence="1">
        <text>ATP + protein L-histidine = ADP + protein N-phospho-L-histidine.</text>
        <dbReference type="EC" id="2.7.13.3"/>
    </reaction>
</comment>
<evidence type="ECO:0000256" key="2">
    <source>
        <dbReference type="ARBA" id="ARBA00012438"/>
    </source>
</evidence>
<keyword evidence="5" id="KW-0808">Transferase</keyword>
<gene>
    <name evidence="5" type="ordered locus">Desti_2712</name>
</gene>
<dbReference type="SUPFAM" id="SSF55874">
    <property type="entry name" value="ATPase domain of HSP90 chaperone/DNA topoisomerase II/histidine kinase"/>
    <property type="match status" value="1"/>
</dbReference>
<keyword evidence="6" id="KW-1185">Reference proteome</keyword>
<accession>I4C748</accession>
<reference evidence="6" key="1">
    <citation type="submission" date="2012-06" db="EMBL/GenBank/DDBJ databases">
        <title>Complete sequence of chromosome of Desulfomonile tiedjei DSM 6799.</title>
        <authorList>
            <person name="Lucas S."/>
            <person name="Copeland A."/>
            <person name="Lapidus A."/>
            <person name="Glavina del Rio T."/>
            <person name="Dalin E."/>
            <person name="Tice H."/>
            <person name="Bruce D."/>
            <person name="Goodwin L."/>
            <person name="Pitluck S."/>
            <person name="Peters L."/>
            <person name="Ovchinnikova G."/>
            <person name="Zeytun A."/>
            <person name="Lu M."/>
            <person name="Kyrpides N."/>
            <person name="Mavromatis K."/>
            <person name="Ivanova N."/>
            <person name="Brettin T."/>
            <person name="Detter J.C."/>
            <person name="Han C."/>
            <person name="Larimer F."/>
            <person name="Land M."/>
            <person name="Hauser L."/>
            <person name="Markowitz V."/>
            <person name="Cheng J.-F."/>
            <person name="Hugenholtz P."/>
            <person name="Woyke T."/>
            <person name="Wu D."/>
            <person name="Spring S."/>
            <person name="Schroeder M."/>
            <person name="Brambilla E."/>
            <person name="Klenk H.-P."/>
            <person name="Eisen J.A."/>
        </authorList>
    </citation>
    <scope>NUCLEOTIDE SEQUENCE [LARGE SCALE GENOMIC DNA]</scope>
    <source>
        <strain evidence="6">ATCC 49306 / DSM 6799 / DCB-1</strain>
    </source>
</reference>
<dbReference type="STRING" id="706587.Desti_2712"/>
<dbReference type="SMART" id="SM00388">
    <property type="entry name" value="HisKA"/>
    <property type="match status" value="1"/>
</dbReference>
<evidence type="ECO:0000259" key="4">
    <source>
        <dbReference type="PROSITE" id="PS50109"/>
    </source>
</evidence>
<evidence type="ECO:0000256" key="1">
    <source>
        <dbReference type="ARBA" id="ARBA00000085"/>
    </source>
</evidence>
<name>I4C748_DESTA</name>
<dbReference type="RefSeq" id="WP_014810530.1">
    <property type="nucleotide sequence ID" value="NC_018025.1"/>
</dbReference>
<dbReference type="InterPro" id="IPR004358">
    <property type="entry name" value="Sig_transdc_His_kin-like_C"/>
</dbReference>
<evidence type="ECO:0000313" key="5">
    <source>
        <dbReference type="EMBL" id="AFM25389.1"/>
    </source>
</evidence>
<keyword evidence="5" id="KW-0418">Kinase</keyword>
<dbReference type="InterPro" id="IPR003661">
    <property type="entry name" value="HisK_dim/P_dom"/>
</dbReference>
<dbReference type="CDD" id="cd00082">
    <property type="entry name" value="HisKA"/>
    <property type="match status" value="1"/>
</dbReference>
<dbReference type="Proteomes" id="UP000006055">
    <property type="component" value="Chromosome"/>
</dbReference>
<dbReference type="AlphaFoldDB" id="I4C748"/>
<dbReference type="InterPro" id="IPR003594">
    <property type="entry name" value="HATPase_dom"/>
</dbReference>
<sequence>MVNRLNRRFFPYIPSVLVLASAVFTGVFSEPWQAAVLLVIAGIAYANAKGTVERIDKAEDACRTLHEQLCRAEKLSTVDELSAGIAHEINNPLGIIAQETQWIKHVFKSKTLHKLKEIEDCTDSLNQICMQVDRCKEIVHKLLSLARELEPVIQCLDLNELVSDMTKIVKKEMEERNIKILLNLETTLPLVYSDPPLLRQVVLNLLINASHAIERDGEIRVSTMAASPQSVKVIVMDTGCGIPKEQVDKIFTPFFSTKKQGKGTGLGLAICRGIIERLGGNISVVSEFGKSTTFTIHLPINRIPQGDILHGS</sequence>
<dbReference type="PANTHER" id="PTHR43065">
    <property type="entry name" value="SENSOR HISTIDINE KINASE"/>
    <property type="match status" value="1"/>
</dbReference>
<dbReference type="Pfam" id="PF00512">
    <property type="entry name" value="HisKA"/>
    <property type="match status" value="1"/>
</dbReference>
<dbReference type="KEGG" id="dti:Desti_2712"/>
<dbReference type="PROSITE" id="PS50109">
    <property type="entry name" value="HIS_KIN"/>
    <property type="match status" value="1"/>
</dbReference>
<dbReference type="EMBL" id="CP003360">
    <property type="protein sequence ID" value="AFM25389.1"/>
    <property type="molecule type" value="Genomic_DNA"/>
</dbReference>
<dbReference type="EC" id="2.7.13.3" evidence="2"/>
<dbReference type="eggNOG" id="COG4191">
    <property type="taxonomic scope" value="Bacteria"/>
</dbReference>
<dbReference type="InterPro" id="IPR036890">
    <property type="entry name" value="HATPase_C_sf"/>
</dbReference>
<dbReference type="Pfam" id="PF02518">
    <property type="entry name" value="HATPase_c"/>
    <property type="match status" value="1"/>
</dbReference>
<dbReference type="InterPro" id="IPR005467">
    <property type="entry name" value="His_kinase_dom"/>
</dbReference>
<dbReference type="PANTHER" id="PTHR43065:SF42">
    <property type="entry name" value="TWO-COMPONENT SENSOR PPRA"/>
    <property type="match status" value="1"/>
</dbReference>
<evidence type="ECO:0000256" key="3">
    <source>
        <dbReference type="ARBA" id="ARBA00022553"/>
    </source>
</evidence>
<dbReference type="GO" id="GO:0000155">
    <property type="term" value="F:phosphorelay sensor kinase activity"/>
    <property type="evidence" value="ECO:0007669"/>
    <property type="project" value="InterPro"/>
</dbReference>
<dbReference type="HOGENOM" id="CLU_000445_89_1_7"/>
<proteinExistence type="predicted"/>
<feature type="domain" description="Histidine kinase" evidence="4">
    <location>
        <begin position="84"/>
        <end position="302"/>
    </location>
</feature>
<dbReference type="OrthoDB" id="9777714at2"/>
<dbReference type="SMART" id="SM00387">
    <property type="entry name" value="HATPase_c"/>
    <property type="match status" value="1"/>
</dbReference>
<dbReference type="SUPFAM" id="SSF47384">
    <property type="entry name" value="Homodimeric domain of signal transducing histidine kinase"/>
    <property type="match status" value="1"/>
</dbReference>